<dbReference type="Proteomes" id="UP000009026">
    <property type="component" value="Chromosome"/>
</dbReference>
<sequence>MVPLTDHADLKADARAALEAEVGSLTLLQDVVRWGFASTPPRDVTEVIVQDEFTHDVVMPWKDGGYLVFDTT</sequence>
<evidence type="ECO:0000313" key="2">
    <source>
        <dbReference type="Proteomes" id="UP000009026"/>
    </source>
</evidence>
<name>A0A0H4WZ65_9BACT</name>
<dbReference type="STRING" id="1297742.A176_003830"/>
<dbReference type="eggNOG" id="ENOG5032JMY">
    <property type="taxonomic scope" value="Bacteria"/>
</dbReference>
<dbReference type="EMBL" id="CP012109">
    <property type="protein sequence ID" value="AKQ66918.1"/>
    <property type="molecule type" value="Genomic_DNA"/>
</dbReference>
<evidence type="ECO:0000313" key="1">
    <source>
        <dbReference type="EMBL" id="AKQ66918.1"/>
    </source>
</evidence>
<dbReference type="AlphaFoldDB" id="A0A0H4WZ65"/>
<keyword evidence="2" id="KW-1185">Reference proteome</keyword>
<protein>
    <submittedName>
        <fullName evidence="1">Uncharacterized protein</fullName>
    </submittedName>
</protein>
<proteinExistence type="predicted"/>
<dbReference type="OrthoDB" id="5383014at2"/>
<reference evidence="1 2" key="1">
    <citation type="journal article" date="2016" name="PLoS ONE">
        <title>Complete Genome Sequence and Comparative Genomics of a Novel Myxobacterium Myxococcus hansupus.</title>
        <authorList>
            <person name="Sharma G."/>
            <person name="Narwani T."/>
            <person name="Subramanian S."/>
        </authorList>
    </citation>
    <scope>NUCLEOTIDE SEQUENCE [LARGE SCALE GENOMIC DNA]</scope>
    <source>
        <strain evidence="2">mixupus</strain>
    </source>
</reference>
<accession>A0A0H4WZ65</accession>
<dbReference type="KEGG" id="mym:A176_003830"/>
<organism evidence="1 2">
    <name type="scientific">Pseudomyxococcus hansupus</name>
    <dbReference type="NCBI Taxonomy" id="1297742"/>
    <lineage>
        <taxon>Bacteria</taxon>
        <taxon>Pseudomonadati</taxon>
        <taxon>Myxococcota</taxon>
        <taxon>Myxococcia</taxon>
        <taxon>Myxococcales</taxon>
        <taxon>Cystobacterineae</taxon>
        <taxon>Myxococcaceae</taxon>
        <taxon>Pseudomyxococcus</taxon>
    </lineage>
</organism>
<dbReference type="RefSeq" id="WP_002640478.1">
    <property type="nucleotide sequence ID" value="NZ_CP012109.1"/>
</dbReference>
<gene>
    <name evidence="1" type="ORF">A176_003830</name>
</gene>
<dbReference type="PATRIC" id="fig|1297742.4.peg.3873"/>